<keyword evidence="7" id="KW-1185">Reference proteome</keyword>
<dbReference type="FunFam" id="3.40.605.10:FF:000001">
    <property type="entry name" value="Aldehyde dehydrogenase 1"/>
    <property type="match status" value="1"/>
</dbReference>
<evidence type="ECO:0000259" key="5">
    <source>
        <dbReference type="Pfam" id="PF00171"/>
    </source>
</evidence>
<dbReference type="InterPro" id="IPR016163">
    <property type="entry name" value="Ald_DH_C"/>
</dbReference>
<dbReference type="InterPro" id="IPR016162">
    <property type="entry name" value="Ald_DH_N"/>
</dbReference>
<feature type="domain" description="Aldehyde dehydrogenase" evidence="5">
    <location>
        <begin position="34"/>
        <end position="493"/>
    </location>
</feature>
<accession>A0A1J7BPT3</accession>
<dbReference type="InterPro" id="IPR016161">
    <property type="entry name" value="Ald_DH/histidinol_DH"/>
</dbReference>
<reference evidence="6 7" key="1">
    <citation type="submission" date="2016-10" db="EMBL/GenBank/DDBJ databases">
        <title>Genome sequence of Streptomyces gilvigriseus MUSC 26.</title>
        <authorList>
            <person name="Lee L.-H."/>
            <person name="Ser H.-L."/>
        </authorList>
    </citation>
    <scope>NUCLEOTIDE SEQUENCE [LARGE SCALE GENOMIC DNA]</scope>
    <source>
        <strain evidence="6 7">MUSC 26</strain>
    </source>
</reference>
<name>A0A1J7BPT3_9ACTN</name>
<dbReference type="InterPro" id="IPR015590">
    <property type="entry name" value="Aldehyde_DH_dom"/>
</dbReference>
<dbReference type="EMBL" id="MLCF01000151">
    <property type="protein sequence ID" value="OIV35457.1"/>
    <property type="molecule type" value="Genomic_DNA"/>
</dbReference>
<dbReference type="OrthoDB" id="6882680at2"/>
<dbReference type="Proteomes" id="UP000243342">
    <property type="component" value="Unassembled WGS sequence"/>
</dbReference>
<dbReference type="FunFam" id="3.40.309.10:FF:000009">
    <property type="entry name" value="Aldehyde dehydrogenase A"/>
    <property type="match status" value="1"/>
</dbReference>
<proteinExistence type="inferred from homology"/>
<dbReference type="Gene3D" id="3.40.309.10">
    <property type="entry name" value="Aldehyde Dehydrogenase, Chain A, domain 2"/>
    <property type="match status" value="1"/>
</dbReference>
<dbReference type="PROSITE" id="PS00687">
    <property type="entry name" value="ALDEHYDE_DEHYDR_GLU"/>
    <property type="match status" value="1"/>
</dbReference>
<dbReference type="SUPFAM" id="SSF53720">
    <property type="entry name" value="ALDH-like"/>
    <property type="match status" value="1"/>
</dbReference>
<comment type="caution">
    <text evidence="6">The sequence shown here is derived from an EMBL/GenBank/DDBJ whole genome shotgun (WGS) entry which is preliminary data.</text>
</comment>
<dbReference type="PROSITE" id="PS00070">
    <property type="entry name" value="ALDEHYDE_DEHYDR_CYS"/>
    <property type="match status" value="1"/>
</dbReference>
<comment type="similarity">
    <text evidence="1 4">Belongs to the aldehyde dehydrogenase family.</text>
</comment>
<sequence length="517" mass="53316">MTDSAAPDTSAVYGRHRGGQWINGAPAAGRGGAAAVTDPATGAVLAGIALASPADVDAAVAAAKAAFPGWSAAAPVERAEAVARLAAELGARAEELALVESEQAGKPIRLCREFDVPGTVDNAAFFAGAARQLEGKAAGEYSADHTSMIRRDPIGVVGSIAPWNYPLQMAGWKILPAVAAGNTVVLKPSELTPFTALMLAEAARAAGVPDGVVNIVTGAGPVAGEHLVAHPDVAMTSFTGSTAVGRRIAELAAAGPKRTHLELGGKAPFVVHDDADLDAAVRGAAAGALINTGQDCTAATRAYVQRPLYEAFVAKAAAAFDAVRLGDPRNEGTDLGPLVSHRQAERVAGFVERARGRGAVIAAGGGAPKTGWDGTDLARGAYYRPTLVTGLPQDDELVRQEVFGPVLVVLPFDTDEEGIRLANDTPYGLAASVWTGGIHRALRATREIQAGCVWVNDHIPIISEMPHGGWKASGHGKDMSAYSLEDYTQVKHVMFDLTGAVAKDWQSTVLSAADEEG</sequence>
<dbReference type="Pfam" id="PF00171">
    <property type="entry name" value="Aldedh"/>
    <property type="match status" value="1"/>
</dbReference>
<evidence type="ECO:0000256" key="2">
    <source>
        <dbReference type="ARBA" id="ARBA00023002"/>
    </source>
</evidence>
<dbReference type="Gene3D" id="3.40.605.10">
    <property type="entry name" value="Aldehyde Dehydrogenase, Chain A, domain 1"/>
    <property type="match status" value="1"/>
</dbReference>
<gene>
    <name evidence="6" type="ORF">BIV57_21470</name>
</gene>
<protein>
    <submittedName>
        <fullName evidence="6">Gamma-aminobutyraldehyde dehydrogenase</fullName>
    </submittedName>
</protein>
<evidence type="ECO:0000256" key="3">
    <source>
        <dbReference type="PROSITE-ProRule" id="PRU10007"/>
    </source>
</evidence>
<dbReference type="GO" id="GO:0016620">
    <property type="term" value="F:oxidoreductase activity, acting on the aldehyde or oxo group of donors, NAD or NADP as acceptor"/>
    <property type="evidence" value="ECO:0007669"/>
    <property type="project" value="InterPro"/>
</dbReference>
<dbReference type="AlphaFoldDB" id="A0A1J7BPT3"/>
<dbReference type="InterPro" id="IPR016160">
    <property type="entry name" value="Ald_DH_CS_CYS"/>
</dbReference>
<evidence type="ECO:0000256" key="1">
    <source>
        <dbReference type="ARBA" id="ARBA00009986"/>
    </source>
</evidence>
<dbReference type="PANTHER" id="PTHR11699">
    <property type="entry name" value="ALDEHYDE DEHYDROGENASE-RELATED"/>
    <property type="match status" value="1"/>
</dbReference>
<dbReference type="InterPro" id="IPR029510">
    <property type="entry name" value="Ald_DH_CS_GLU"/>
</dbReference>
<organism evidence="6 7">
    <name type="scientific">Mangrovactinospora gilvigrisea</name>
    <dbReference type="NCBI Taxonomy" id="1428644"/>
    <lineage>
        <taxon>Bacteria</taxon>
        <taxon>Bacillati</taxon>
        <taxon>Actinomycetota</taxon>
        <taxon>Actinomycetes</taxon>
        <taxon>Kitasatosporales</taxon>
        <taxon>Streptomycetaceae</taxon>
        <taxon>Mangrovactinospora</taxon>
    </lineage>
</organism>
<feature type="active site" evidence="3">
    <location>
        <position position="262"/>
    </location>
</feature>
<evidence type="ECO:0000313" key="6">
    <source>
        <dbReference type="EMBL" id="OIV35457.1"/>
    </source>
</evidence>
<dbReference type="NCBIfam" id="NF010000">
    <property type="entry name" value="PRK13473.1"/>
    <property type="match status" value="1"/>
</dbReference>
<evidence type="ECO:0000313" key="7">
    <source>
        <dbReference type="Proteomes" id="UP000243342"/>
    </source>
</evidence>
<keyword evidence="2 4" id="KW-0560">Oxidoreductase</keyword>
<dbReference type="STRING" id="1428644.BIV57_21470"/>
<evidence type="ECO:0000256" key="4">
    <source>
        <dbReference type="RuleBase" id="RU003345"/>
    </source>
</evidence>
<dbReference type="RefSeq" id="WP_071658585.1">
    <property type="nucleotide sequence ID" value="NZ_MLCF01000151.1"/>
</dbReference>